<accession>A0A109N3E7</accession>
<dbReference type="RefSeq" id="WP_061140164.1">
    <property type="nucleotide sequence ID" value="NZ_LNNH01000001.1"/>
</dbReference>
<dbReference type="Proteomes" id="UP000064189">
    <property type="component" value="Unassembled WGS sequence"/>
</dbReference>
<evidence type="ECO:0000313" key="1">
    <source>
        <dbReference type="EMBL" id="KWW22735.1"/>
    </source>
</evidence>
<keyword evidence="2" id="KW-1185">Reference proteome</keyword>
<sequence>MEYTKQRNTNAMRLPTSGNGHAFYYYIKPTVRNCKCTFPDGSIYWQRVVPIEKYRVFKSEPDKLYLDEQCTISAGITRKEKIQQAKQLG</sequence>
<dbReference type="EMBL" id="LNNH01000001">
    <property type="protein sequence ID" value="KWW22735.1"/>
    <property type="molecule type" value="Genomic_DNA"/>
</dbReference>
<proteinExistence type="predicted"/>
<gene>
    <name evidence="1" type="ORF">AS888_00035</name>
</gene>
<evidence type="ECO:0000313" key="2">
    <source>
        <dbReference type="Proteomes" id="UP000064189"/>
    </source>
</evidence>
<protein>
    <submittedName>
        <fullName evidence="1">Uncharacterized protein</fullName>
    </submittedName>
</protein>
<reference evidence="1 2" key="1">
    <citation type="submission" date="2015-11" db="EMBL/GenBank/DDBJ databases">
        <title>Genome Sequence of Bacillus simplex strain VanAntwerpen2.</title>
        <authorList>
            <person name="Couger M.B."/>
        </authorList>
    </citation>
    <scope>NUCLEOTIDE SEQUENCE [LARGE SCALE GENOMIC DNA]</scope>
    <source>
        <strain evidence="1 2">VanAntwerpen02</strain>
    </source>
</reference>
<organism evidence="1 2">
    <name type="scientific">Peribacillus simplex</name>
    <dbReference type="NCBI Taxonomy" id="1478"/>
    <lineage>
        <taxon>Bacteria</taxon>
        <taxon>Bacillati</taxon>
        <taxon>Bacillota</taxon>
        <taxon>Bacilli</taxon>
        <taxon>Bacillales</taxon>
        <taxon>Bacillaceae</taxon>
        <taxon>Peribacillus</taxon>
    </lineage>
</organism>
<comment type="caution">
    <text evidence="1">The sequence shown here is derived from an EMBL/GenBank/DDBJ whole genome shotgun (WGS) entry which is preliminary data.</text>
</comment>
<dbReference type="AlphaFoldDB" id="A0A109N3E7"/>
<name>A0A109N3E7_9BACI</name>